<comment type="subcellular location">
    <subcellularLocation>
        <location evidence="2">Cytoplasm</location>
        <location evidence="2">Cytoskeleton</location>
        <location evidence="2">Spindle</location>
    </subcellularLocation>
    <subcellularLocation>
        <location evidence="1">Nucleus</location>
    </subcellularLocation>
</comment>
<keyword evidence="7" id="KW-0539">Nucleus</keyword>
<feature type="compositionally biased region" description="Polar residues" evidence="8">
    <location>
        <begin position="644"/>
        <end position="655"/>
    </location>
</feature>
<feature type="compositionally biased region" description="Basic residues" evidence="8">
    <location>
        <begin position="70"/>
        <end position="82"/>
    </location>
</feature>
<feature type="compositionally biased region" description="Polar residues" evidence="8">
    <location>
        <begin position="800"/>
        <end position="818"/>
    </location>
</feature>
<feature type="compositionally biased region" description="Polar residues" evidence="8">
    <location>
        <begin position="572"/>
        <end position="604"/>
    </location>
</feature>
<proteinExistence type="inferred from homology"/>
<dbReference type="InterPro" id="IPR005635">
    <property type="entry name" value="Inner_centromere_prot_ARK-bd"/>
</dbReference>
<feature type="compositionally biased region" description="Low complexity" evidence="8">
    <location>
        <begin position="819"/>
        <end position="828"/>
    </location>
</feature>
<dbReference type="PANTHER" id="PTHR13142">
    <property type="entry name" value="INNER CENTROMERE PROTEIN"/>
    <property type="match status" value="1"/>
</dbReference>
<feature type="compositionally biased region" description="Polar residues" evidence="8">
    <location>
        <begin position="446"/>
        <end position="457"/>
    </location>
</feature>
<organism evidence="10 11">
    <name type="scientific">Penicillium salamii</name>
    <dbReference type="NCBI Taxonomy" id="1612424"/>
    <lineage>
        <taxon>Eukaryota</taxon>
        <taxon>Fungi</taxon>
        <taxon>Dikarya</taxon>
        <taxon>Ascomycota</taxon>
        <taxon>Pezizomycotina</taxon>
        <taxon>Eurotiomycetes</taxon>
        <taxon>Eurotiomycetidae</taxon>
        <taxon>Eurotiales</taxon>
        <taxon>Aspergillaceae</taxon>
        <taxon>Penicillium</taxon>
    </lineage>
</organism>
<keyword evidence="4" id="KW-0963">Cytoplasm</keyword>
<feature type="compositionally biased region" description="Basic and acidic residues" evidence="8">
    <location>
        <begin position="676"/>
        <end position="721"/>
    </location>
</feature>
<feature type="compositionally biased region" description="Basic and acidic residues" evidence="8">
    <location>
        <begin position="216"/>
        <end position="227"/>
    </location>
</feature>
<comment type="similarity">
    <text evidence="3">Belongs to the INCENP family.</text>
</comment>
<evidence type="ECO:0000256" key="3">
    <source>
        <dbReference type="ARBA" id="ARBA00010042"/>
    </source>
</evidence>
<evidence type="ECO:0000256" key="1">
    <source>
        <dbReference type="ARBA" id="ARBA00004123"/>
    </source>
</evidence>
<dbReference type="PANTHER" id="PTHR13142:SF1">
    <property type="entry name" value="INNER CENTROMERE PROTEIN"/>
    <property type="match status" value="1"/>
</dbReference>
<feature type="compositionally biased region" description="Acidic residues" evidence="8">
    <location>
        <begin position="1159"/>
        <end position="1169"/>
    </location>
</feature>
<evidence type="ECO:0000256" key="8">
    <source>
        <dbReference type="SAM" id="MobiDB-lite"/>
    </source>
</evidence>
<feature type="compositionally biased region" description="Low complexity" evidence="8">
    <location>
        <begin position="121"/>
        <end position="130"/>
    </location>
</feature>
<feature type="domain" description="Inner centromere protein ARK-binding" evidence="9">
    <location>
        <begin position="1156"/>
        <end position="1211"/>
    </location>
</feature>
<feature type="compositionally biased region" description="Polar residues" evidence="8">
    <location>
        <begin position="179"/>
        <end position="192"/>
    </location>
</feature>
<sequence>MAAASARAQKPVGSAPWIAAEKENMADLVDQEMEEVEYPVRHEMAWLNEHMTEIFSKGQTNFADVFKTPGKMRGKTPRTARKRVPEESRVPLSEIFSSAQKQVENHASPSPFIHRVVSKAAAAAPSSPVPRTKDAMEQASQPEYPDLTENMNSFPKYNTDSGYHGMSEADEVVLPDVQPESQASTQPATQPLEQDEPMDMDTQEIEVSVVQQANEESFHSAQEDVRSRGGTVEPAATQPSPPRERPTAPTASPSRETSAELSATPIKKTKSKTKAKTNGKQQNKKSEPAEPIESPQPVSNPKPSPEKTSVAPVAPTIENSETQPDDEVMEEATEDHTKDDTVLDNLDDIGSPSDGSTPERLPVRKSSLSFASLPAREPLKSLGGSRLSRTSHIDLSKMNNTRTSHFGRQTGSHKVTHIAPEENNSSGTMDAGNEKEPSEEVESEQATRMYSKKSTQTLHERISMLGKLQPVSRPRKSIPSTGVPAGQVSYPELPASKIEPNVETSVHKTTEIPVLEPTPADDDWIKPLSSPQRPDLSKSKTTDIMEKLSELEKERATERKNLSNAEPERPKSSASIFSSPRPQGHQQSASLSHISADISTTPTGSPRRFDGPISASKLRLHSIMKSAKGLFSSTGNTPKLDPSSPEQPRPHSSASVFGKRFEYDSQPTLPPSPTRQEGRRTRSSTEKEEKRRQHEREEQEREEHEEEELRAAKAREQEKQKAIQLKAAQNKSSVEPEERSAPSVPKNPQPQRQQSREPESSRDTSSRFAIPQTKQNERRPLKPTRETLQKPTPQPMSIRVGSTLSRQIPMPSSSVAQDSSIPAAVSAPAPKPTLKKKGSNNSLHTASSASSFKSSISSQTQAAQRKTQAASKKEQEDRRKEEQRREIERKRAAQQEEARRQGMRSRAESRAEADRERRERSAQEDPKRAAQMEAIRRRQQENARGHVRQGSQQIANEGPVLQHEKPSAQSSQRSDLGASRPPSRLGGGSIQPPARLNPPAPNPAKPPKRVLNDESGQRPAVSKPSNVQSTGDAKRRKTEDEHNPMQPVRTVMPGQSMSGQPMRQSYIRKPSISTFSHGQSSMAYQSGSSIFKNSAPQRPAHPGEMAKFATGKIPFAEPNPAPPPAAYKATPNSAQRPVAAKPSPKYPSGENIHLPEINTDSEDDDDSDSEMFPVPKWAQPKELEGLLRQQDGMEVDSIFGPIAPFSLEDTFKADKKIKKYRDRTSSANWSGPDGLTQEEIRKDVADRQRLRLNGGWSFN</sequence>
<feature type="compositionally biased region" description="Basic and acidic residues" evidence="8">
    <location>
        <begin position="871"/>
        <end position="944"/>
    </location>
</feature>
<feature type="compositionally biased region" description="Pro residues" evidence="8">
    <location>
        <begin position="995"/>
        <end position="1005"/>
    </location>
</feature>
<evidence type="ECO:0000313" key="11">
    <source>
        <dbReference type="Proteomes" id="UP001152649"/>
    </source>
</evidence>
<dbReference type="GO" id="GO:0007059">
    <property type="term" value="P:chromosome segregation"/>
    <property type="evidence" value="ECO:0007669"/>
    <property type="project" value="UniProtKB-KW"/>
</dbReference>
<feature type="region of interest" description="Disordered" evidence="8">
    <location>
        <begin position="121"/>
        <end position="1178"/>
    </location>
</feature>
<dbReference type="AlphaFoldDB" id="A0A9W4NGA4"/>
<feature type="compositionally biased region" description="Polar residues" evidence="8">
    <location>
        <begin position="397"/>
        <end position="413"/>
    </location>
</feature>
<evidence type="ECO:0000256" key="2">
    <source>
        <dbReference type="ARBA" id="ARBA00004186"/>
    </source>
</evidence>
<feature type="region of interest" description="Disordered" evidence="8">
    <location>
        <begin position="66"/>
        <end position="88"/>
    </location>
</feature>
<protein>
    <recommendedName>
        <fullName evidence="9">Inner centromere protein ARK-binding domain-containing protein</fullName>
    </recommendedName>
</protein>
<gene>
    <name evidence="10" type="ORF">PSALAMII_LOCUS3972</name>
</gene>
<reference evidence="10" key="1">
    <citation type="submission" date="2021-07" db="EMBL/GenBank/DDBJ databases">
        <authorList>
            <person name="Branca A.L. A."/>
        </authorList>
    </citation>
    <scope>NUCLEOTIDE SEQUENCE</scope>
</reference>
<keyword evidence="5" id="KW-0159">Chromosome partition</keyword>
<feature type="compositionally biased region" description="Acidic residues" evidence="8">
    <location>
        <begin position="193"/>
        <end position="204"/>
    </location>
</feature>
<keyword evidence="6" id="KW-0206">Cytoskeleton</keyword>
<dbReference type="EMBL" id="CAJVPG010000144">
    <property type="protein sequence ID" value="CAG8362963.1"/>
    <property type="molecule type" value="Genomic_DNA"/>
</dbReference>
<feature type="compositionally biased region" description="Basic and acidic residues" evidence="8">
    <location>
        <begin position="535"/>
        <end position="571"/>
    </location>
</feature>
<feature type="compositionally biased region" description="Polar residues" evidence="8">
    <location>
        <begin position="1071"/>
        <end position="1096"/>
    </location>
</feature>
<accession>A0A9W4NGA4</accession>
<evidence type="ECO:0000313" key="10">
    <source>
        <dbReference type="EMBL" id="CAG8362963.1"/>
    </source>
</evidence>
<feature type="compositionally biased region" description="Acidic residues" evidence="8">
    <location>
        <begin position="323"/>
        <end position="333"/>
    </location>
</feature>
<dbReference type="GO" id="GO:0005634">
    <property type="term" value="C:nucleus"/>
    <property type="evidence" value="ECO:0007669"/>
    <property type="project" value="UniProtKB-SubCell"/>
</dbReference>
<feature type="compositionally biased region" description="Basic and acidic residues" evidence="8">
    <location>
        <begin position="754"/>
        <end position="765"/>
    </location>
</feature>
<feature type="compositionally biased region" description="Low complexity" evidence="8">
    <location>
        <begin position="839"/>
        <end position="870"/>
    </location>
</feature>
<evidence type="ECO:0000256" key="6">
    <source>
        <dbReference type="ARBA" id="ARBA00023212"/>
    </source>
</evidence>
<dbReference type="Proteomes" id="UP001152649">
    <property type="component" value="Unassembled WGS sequence"/>
</dbReference>
<feature type="compositionally biased region" description="Polar residues" evidence="8">
    <location>
        <begin position="249"/>
        <end position="261"/>
    </location>
</feature>
<evidence type="ECO:0000256" key="5">
    <source>
        <dbReference type="ARBA" id="ARBA00022829"/>
    </source>
</evidence>
<feature type="compositionally biased region" description="Basic and acidic residues" evidence="8">
    <location>
        <begin position="775"/>
        <end position="788"/>
    </location>
</feature>
<evidence type="ECO:0000259" key="9">
    <source>
        <dbReference type="Pfam" id="PF03941"/>
    </source>
</evidence>
<feature type="compositionally biased region" description="Basic residues" evidence="8">
    <location>
        <begin position="267"/>
        <end position="277"/>
    </location>
</feature>
<comment type="caution">
    <text evidence="10">The sequence shown here is derived from an EMBL/GenBank/DDBJ whole genome shotgun (WGS) entry which is preliminary data.</text>
</comment>
<evidence type="ECO:0000256" key="7">
    <source>
        <dbReference type="ARBA" id="ARBA00023242"/>
    </source>
</evidence>
<dbReference type="Pfam" id="PF03941">
    <property type="entry name" value="INCENP_ARK-bind"/>
    <property type="match status" value="1"/>
</dbReference>
<name>A0A9W4NGA4_9EURO</name>
<dbReference type="Gene3D" id="6.10.250.2990">
    <property type="match status" value="1"/>
</dbReference>
<evidence type="ECO:0000256" key="4">
    <source>
        <dbReference type="ARBA" id="ARBA00022490"/>
    </source>
</evidence>
<dbReference type="OrthoDB" id="6123at2759"/>
<keyword evidence="11" id="KW-1185">Reference proteome</keyword>
<dbReference type="GO" id="GO:0005819">
    <property type="term" value="C:spindle"/>
    <property type="evidence" value="ECO:0007669"/>
    <property type="project" value="UniProtKB-SubCell"/>
</dbReference>
<feature type="compositionally biased region" description="Polar residues" evidence="8">
    <location>
        <begin position="1053"/>
        <end position="1063"/>
    </location>
</feature>
<feature type="compositionally biased region" description="Polar residues" evidence="8">
    <location>
        <begin position="149"/>
        <end position="161"/>
    </location>
</feature>